<protein>
    <submittedName>
        <fullName evidence="1">Uncharacterized protein</fullName>
    </submittedName>
</protein>
<gene>
    <name evidence="1" type="ORF">Patl1_19236</name>
</gene>
<accession>A0ACC1BZV1</accession>
<sequence length="59" mass="6717">MKTATDCHMRKVDNFSILVNESYRSKIFGIYKWKVRLFPKGDGEAKGNNISINLSYSSG</sequence>
<dbReference type="EMBL" id="CM047898">
    <property type="protein sequence ID" value="KAJ0105365.1"/>
    <property type="molecule type" value="Genomic_DNA"/>
</dbReference>
<name>A0ACC1BZV1_9ROSI</name>
<keyword evidence="2" id="KW-1185">Reference proteome</keyword>
<dbReference type="Proteomes" id="UP001164250">
    <property type="component" value="Chromosome 2"/>
</dbReference>
<reference evidence="2" key="1">
    <citation type="journal article" date="2023" name="G3 (Bethesda)">
        <title>Genome assembly and association tests identify interacting loci associated with vigor, precocity, and sex in interspecific pistachio rootstocks.</title>
        <authorList>
            <person name="Palmer W."/>
            <person name="Jacygrad E."/>
            <person name="Sagayaradj S."/>
            <person name="Cavanaugh K."/>
            <person name="Han R."/>
            <person name="Bertier L."/>
            <person name="Beede B."/>
            <person name="Kafkas S."/>
            <person name="Golino D."/>
            <person name="Preece J."/>
            <person name="Michelmore R."/>
        </authorList>
    </citation>
    <scope>NUCLEOTIDE SEQUENCE [LARGE SCALE GENOMIC DNA]</scope>
</reference>
<evidence type="ECO:0000313" key="2">
    <source>
        <dbReference type="Proteomes" id="UP001164250"/>
    </source>
</evidence>
<proteinExistence type="predicted"/>
<evidence type="ECO:0000313" key="1">
    <source>
        <dbReference type="EMBL" id="KAJ0105365.1"/>
    </source>
</evidence>
<comment type="caution">
    <text evidence="1">The sequence shown here is derived from an EMBL/GenBank/DDBJ whole genome shotgun (WGS) entry which is preliminary data.</text>
</comment>
<organism evidence="1 2">
    <name type="scientific">Pistacia atlantica</name>
    <dbReference type="NCBI Taxonomy" id="434234"/>
    <lineage>
        <taxon>Eukaryota</taxon>
        <taxon>Viridiplantae</taxon>
        <taxon>Streptophyta</taxon>
        <taxon>Embryophyta</taxon>
        <taxon>Tracheophyta</taxon>
        <taxon>Spermatophyta</taxon>
        <taxon>Magnoliopsida</taxon>
        <taxon>eudicotyledons</taxon>
        <taxon>Gunneridae</taxon>
        <taxon>Pentapetalae</taxon>
        <taxon>rosids</taxon>
        <taxon>malvids</taxon>
        <taxon>Sapindales</taxon>
        <taxon>Anacardiaceae</taxon>
        <taxon>Pistacia</taxon>
    </lineage>
</organism>